<dbReference type="OrthoDB" id="10638098at2759"/>
<sequence length="484" mass="56202">MAWIDKTDSQPTIHLEVWISKNSEPLILDLQNQSSVIKLCYQLLSLYNYPPNTEIILKDFKTGREELHLSEIEKVDTRFNNKFLISFVPLDLHIDSFYHLLTNESSSSMVLITNETYKSVLNYQFDNMSNYNAHIFRHQLLYVAIRDIINGQPTLFSKCLPYYFQHTDNNALFPSEIIISVFTEILSKMFADKYEWISVDSESHVPSLPSMNSNLSEATNFSKFIVDLISNGCSMRSIIRLSLGIFRPASFIVNFIILITDELLTRFDNPTVSTIVEDLFGCKWLYESFYDRSSIETFLNHKNYFDLFPFLVLRHYFYNFLQGNMTQVDMAAIFMAYDGGSIWINKKASTAVYTSMFECIYEIIEAENSPCLVLSKSQHESILRLLGKAGSIFKKYLTPYAIAQTQFLEVLEKTLTLYKFEPKGLLFIVVDYFIQGKLLNESFLNHYIHSTNQATRESFLIELNTYIVSPLPNISFVYEEPKKK</sequence>
<evidence type="ECO:0000313" key="1">
    <source>
        <dbReference type="EMBL" id="OHT15730.1"/>
    </source>
</evidence>
<reference evidence="1" key="1">
    <citation type="submission" date="2016-10" db="EMBL/GenBank/DDBJ databases">
        <authorList>
            <person name="Benchimol M."/>
            <person name="Almeida L.G."/>
            <person name="Vasconcelos A.T."/>
            <person name="Perreira-Neves A."/>
            <person name="Rosa I.A."/>
            <person name="Tasca T."/>
            <person name="Bogo M.R."/>
            <person name="de Souza W."/>
        </authorList>
    </citation>
    <scope>NUCLEOTIDE SEQUENCE [LARGE SCALE GENOMIC DNA]</scope>
    <source>
        <strain evidence="1">K</strain>
    </source>
</reference>
<comment type="caution">
    <text evidence="1">The sequence shown here is derived from an EMBL/GenBank/DDBJ whole genome shotgun (WGS) entry which is preliminary data.</text>
</comment>
<gene>
    <name evidence="1" type="ORF">TRFO_13900</name>
</gene>
<protein>
    <submittedName>
        <fullName evidence="1">Uncharacterized protein</fullName>
    </submittedName>
</protein>
<dbReference type="VEuPathDB" id="TrichDB:TRFO_13900"/>
<dbReference type="AlphaFoldDB" id="A0A1J4KX25"/>
<organism evidence="1 2">
    <name type="scientific">Tritrichomonas foetus</name>
    <dbReference type="NCBI Taxonomy" id="1144522"/>
    <lineage>
        <taxon>Eukaryota</taxon>
        <taxon>Metamonada</taxon>
        <taxon>Parabasalia</taxon>
        <taxon>Tritrichomonadida</taxon>
        <taxon>Tritrichomonadidae</taxon>
        <taxon>Tritrichomonas</taxon>
    </lineage>
</organism>
<evidence type="ECO:0000313" key="2">
    <source>
        <dbReference type="Proteomes" id="UP000179807"/>
    </source>
</evidence>
<dbReference type="GeneID" id="94832229"/>
<name>A0A1J4KX25_9EUKA</name>
<dbReference type="Proteomes" id="UP000179807">
    <property type="component" value="Unassembled WGS sequence"/>
</dbReference>
<proteinExistence type="predicted"/>
<dbReference type="RefSeq" id="XP_068368866.1">
    <property type="nucleotide sequence ID" value="XM_068497525.1"/>
</dbReference>
<keyword evidence="2" id="KW-1185">Reference proteome</keyword>
<accession>A0A1J4KX25</accession>
<dbReference type="EMBL" id="MLAK01000197">
    <property type="protein sequence ID" value="OHT15730.1"/>
    <property type="molecule type" value="Genomic_DNA"/>
</dbReference>